<dbReference type="EMBL" id="BSXW01001140">
    <property type="protein sequence ID" value="GMF34037.1"/>
    <property type="molecule type" value="Genomic_DNA"/>
</dbReference>
<gene>
    <name evidence="2" type="ORF">Plil01_001450200</name>
</gene>
<dbReference type="OrthoDB" id="89536at2759"/>
<proteinExistence type="predicted"/>
<evidence type="ECO:0000313" key="2">
    <source>
        <dbReference type="EMBL" id="GMF34037.1"/>
    </source>
</evidence>
<feature type="coiled-coil region" evidence="1">
    <location>
        <begin position="50"/>
        <end position="84"/>
    </location>
</feature>
<accession>A0A9W7CLR0</accession>
<reference evidence="2" key="1">
    <citation type="submission" date="2023-04" db="EMBL/GenBank/DDBJ databases">
        <title>Phytophthora lilii NBRC 32176.</title>
        <authorList>
            <person name="Ichikawa N."/>
            <person name="Sato H."/>
            <person name="Tonouchi N."/>
        </authorList>
    </citation>
    <scope>NUCLEOTIDE SEQUENCE</scope>
    <source>
        <strain evidence="2">NBRC 32176</strain>
    </source>
</reference>
<name>A0A9W7CLR0_9STRA</name>
<comment type="caution">
    <text evidence="2">The sequence shown here is derived from an EMBL/GenBank/DDBJ whole genome shotgun (WGS) entry which is preliminary data.</text>
</comment>
<organism evidence="2 3">
    <name type="scientific">Phytophthora lilii</name>
    <dbReference type="NCBI Taxonomy" id="2077276"/>
    <lineage>
        <taxon>Eukaryota</taxon>
        <taxon>Sar</taxon>
        <taxon>Stramenopiles</taxon>
        <taxon>Oomycota</taxon>
        <taxon>Peronosporomycetes</taxon>
        <taxon>Peronosporales</taxon>
        <taxon>Peronosporaceae</taxon>
        <taxon>Phytophthora</taxon>
    </lineage>
</organism>
<sequence length="141" mass="15821">MLAISPVDCIDVADLAIDAVVEWLSKDTKQVKQFTASVREASACVSSTKSQSTRASLRELMVEIEDLREQNGALQKEIRQRQKYVQVILQASQPEPGDGEPILPTNDQSGWRVRFPNDELSFYPFNHSTFNAVVDSCFTEL</sequence>
<keyword evidence="1" id="KW-0175">Coiled coil</keyword>
<dbReference type="AlphaFoldDB" id="A0A9W7CLR0"/>
<dbReference type="Proteomes" id="UP001165083">
    <property type="component" value="Unassembled WGS sequence"/>
</dbReference>
<evidence type="ECO:0000313" key="3">
    <source>
        <dbReference type="Proteomes" id="UP001165083"/>
    </source>
</evidence>
<protein>
    <submittedName>
        <fullName evidence="2">Unnamed protein product</fullName>
    </submittedName>
</protein>
<keyword evidence="3" id="KW-1185">Reference proteome</keyword>
<evidence type="ECO:0000256" key="1">
    <source>
        <dbReference type="SAM" id="Coils"/>
    </source>
</evidence>